<dbReference type="RefSeq" id="WP_040732601.1">
    <property type="nucleotide sequence ID" value="NZ_QJKF01000011.1"/>
</dbReference>
<comment type="caution">
    <text evidence="1">The sequence shown here is derived from an EMBL/GenBank/DDBJ whole genome shotgun (WGS) entry which is preliminary data.</text>
</comment>
<dbReference type="AlphaFoldDB" id="A0A318JYW9"/>
<dbReference type="EMBL" id="QJKF01000011">
    <property type="protein sequence ID" value="PXX59661.1"/>
    <property type="molecule type" value="Genomic_DNA"/>
</dbReference>
<name>A0A318JYW9_9NOCA</name>
<evidence type="ECO:0000313" key="1">
    <source>
        <dbReference type="EMBL" id="PXX59661.1"/>
    </source>
</evidence>
<dbReference type="OrthoDB" id="4564957at2"/>
<keyword evidence="2" id="KW-1185">Reference proteome</keyword>
<gene>
    <name evidence="1" type="ORF">DFR70_11143</name>
</gene>
<sequence length="119" mass="12697">MDDAVVSVVPTDSIADAIPPPPRFDEPGTGLSGADAAAFAYTSDHLVRHLFDVGLQLHTLKVVLDQPHTTVDAARAVSDAVGAVLDDLDLLIRDTGLAVLALTPNTRDGQTPQRRKRHR</sequence>
<dbReference type="Proteomes" id="UP000247569">
    <property type="component" value="Unassembled WGS sequence"/>
</dbReference>
<proteinExistence type="predicted"/>
<accession>A0A318JYW9</accession>
<reference evidence="1 2" key="1">
    <citation type="submission" date="2018-05" db="EMBL/GenBank/DDBJ databases">
        <title>Genomic Encyclopedia of Type Strains, Phase IV (KMG-IV): sequencing the most valuable type-strain genomes for metagenomic binning, comparative biology and taxonomic classification.</title>
        <authorList>
            <person name="Goeker M."/>
        </authorList>
    </citation>
    <scope>NUCLEOTIDE SEQUENCE [LARGE SCALE GENOMIC DNA]</scope>
    <source>
        <strain evidence="1 2">DSM 44704</strain>
    </source>
</reference>
<organism evidence="1 2">
    <name type="scientific">Nocardia tenerifensis</name>
    <dbReference type="NCBI Taxonomy" id="228006"/>
    <lineage>
        <taxon>Bacteria</taxon>
        <taxon>Bacillati</taxon>
        <taxon>Actinomycetota</taxon>
        <taxon>Actinomycetes</taxon>
        <taxon>Mycobacteriales</taxon>
        <taxon>Nocardiaceae</taxon>
        <taxon>Nocardia</taxon>
    </lineage>
</organism>
<protein>
    <submittedName>
        <fullName evidence="1">Uncharacterized protein</fullName>
    </submittedName>
</protein>
<evidence type="ECO:0000313" key="2">
    <source>
        <dbReference type="Proteomes" id="UP000247569"/>
    </source>
</evidence>